<comment type="function">
    <text evidence="1">Catalyzes the ATP-dependent phosphorylation of thiamine-monophosphate (TMP) to form thiamine-pyrophosphate (TPP), the active form of vitamin B1.</text>
</comment>
<comment type="similarity">
    <text evidence="1">Belongs to the thiamine-monophosphate kinase family.</text>
</comment>
<feature type="binding site" evidence="1">
    <location>
        <position position="53"/>
    </location>
    <ligand>
        <name>substrate</name>
    </ligand>
</feature>
<comment type="pathway">
    <text evidence="1">Cofactor biosynthesis; thiamine diphosphate biosynthesis; thiamine diphosphate from thiamine phosphate: step 1/1.</text>
</comment>
<dbReference type="UniPathway" id="UPA00060">
    <property type="reaction ID" value="UER00142"/>
</dbReference>
<dbReference type="GO" id="GO:0005524">
    <property type="term" value="F:ATP binding"/>
    <property type="evidence" value="ECO:0007669"/>
    <property type="project" value="UniProtKB-UniRule"/>
</dbReference>
<keyword evidence="1" id="KW-0460">Magnesium</keyword>
<organism evidence="4 5">
    <name type="scientific">Prochlorococcus marinus str. GP2</name>
    <dbReference type="NCBI Taxonomy" id="59925"/>
    <lineage>
        <taxon>Bacteria</taxon>
        <taxon>Bacillati</taxon>
        <taxon>Cyanobacteriota</taxon>
        <taxon>Cyanophyceae</taxon>
        <taxon>Synechococcales</taxon>
        <taxon>Prochlorococcaceae</taxon>
        <taxon>Prochlorococcus</taxon>
    </lineage>
</organism>
<name>A0A0A1ZJ35_PROMR</name>
<feature type="binding site" evidence="1">
    <location>
        <position position="30"/>
    </location>
    <ligand>
        <name>Mg(2+)</name>
        <dbReference type="ChEBI" id="CHEBI:18420"/>
        <label>3</label>
    </ligand>
</feature>
<feature type="binding site" evidence="1">
    <location>
        <position position="228"/>
    </location>
    <ligand>
        <name>Mg(2+)</name>
        <dbReference type="ChEBI" id="CHEBI:18420"/>
        <label>5</label>
    </ligand>
</feature>
<dbReference type="InterPro" id="IPR036921">
    <property type="entry name" value="PurM-like_N_sf"/>
</dbReference>
<feature type="binding site" evidence="1">
    <location>
        <position position="46"/>
    </location>
    <ligand>
        <name>Mg(2+)</name>
        <dbReference type="ChEBI" id="CHEBI:18420"/>
        <label>2</label>
    </ligand>
</feature>
<comment type="catalytic activity">
    <reaction evidence="1">
        <text>thiamine phosphate + ATP = thiamine diphosphate + ADP</text>
        <dbReference type="Rhea" id="RHEA:15913"/>
        <dbReference type="ChEBI" id="CHEBI:30616"/>
        <dbReference type="ChEBI" id="CHEBI:37575"/>
        <dbReference type="ChEBI" id="CHEBI:58937"/>
        <dbReference type="ChEBI" id="CHEBI:456216"/>
        <dbReference type="EC" id="2.7.4.16"/>
    </reaction>
</comment>
<keyword evidence="1 4" id="KW-0418">Kinase</keyword>
<dbReference type="AlphaFoldDB" id="A0A0A1ZJ35"/>
<feature type="binding site" evidence="1">
    <location>
        <position position="106"/>
    </location>
    <ligand>
        <name>ATP</name>
        <dbReference type="ChEBI" id="CHEBI:30616"/>
    </ligand>
</feature>
<dbReference type="SUPFAM" id="SSF56042">
    <property type="entry name" value="PurM C-terminal domain-like"/>
    <property type="match status" value="1"/>
</dbReference>
<dbReference type="eggNOG" id="COG0611">
    <property type="taxonomic scope" value="Bacteria"/>
</dbReference>
<reference evidence="5" key="1">
    <citation type="journal article" date="2014" name="Sci. Data">
        <title>Genomes of diverse isolates of the marine cyanobacterium Prochlorococcus.</title>
        <authorList>
            <person name="Biller S."/>
            <person name="Berube P."/>
            <person name="Thompson J."/>
            <person name="Kelly L."/>
            <person name="Roggensack S."/>
            <person name="Awad L."/>
            <person name="Roache-Johnson K."/>
            <person name="Ding H."/>
            <person name="Giovannoni S.J."/>
            <person name="Moore L.R."/>
            <person name="Chisholm S.W."/>
        </authorList>
    </citation>
    <scope>NUCLEOTIDE SEQUENCE [LARGE SCALE GENOMIC DNA]</scope>
    <source>
        <strain evidence="5">GP2</strain>
    </source>
</reference>
<proteinExistence type="inferred from homology"/>
<evidence type="ECO:0000256" key="1">
    <source>
        <dbReference type="HAMAP-Rule" id="MF_02128"/>
    </source>
</evidence>
<feature type="binding site" evidence="1">
    <location>
        <position position="30"/>
    </location>
    <ligand>
        <name>Mg(2+)</name>
        <dbReference type="ChEBI" id="CHEBI:18420"/>
        <label>4</label>
    </ligand>
</feature>
<dbReference type="GO" id="GO:0000287">
    <property type="term" value="F:magnesium ion binding"/>
    <property type="evidence" value="ECO:0007669"/>
    <property type="project" value="UniProtKB-UniRule"/>
</dbReference>
<evidence type="ECO:0000259" key="2">
    <source>
        <dbReference type="Pfam" id="PF00586"/>
    </source>
</evidence>
<feature type="binding site" evidence="1">
    <location>
        <begin position="123"/>
        <end position="124"/>
    </location>
    <ligand>
        <name>ATP</name>
        <dbReference type="ChEBI" id="CHEBI:30616"/>
    </ligand>
</feature>
<feature type="binding site" evidence="1">
    <location>
        <position position="273"/>
    </location>
    <ligand>
        <name>substrate</name>
    </ligand>
</feature>
<feature type="binding site" evidence="1">
    <location>
        <position position="75"/>
    </location>
    <ligand>
        <name>Mg(2+)</name>
        <dbReference type="ChEBI" id="CHEBI:18420"/>
        <label>3</label>
    </ligand>
</feature>
<dbReference type="GO" id="GO:0009229">
    <property type="term" value="P:thiamine diphosphate biosynthetic process"/>
    <property type="evidence" value="ECO:0007669"/>
    <property type="project" value="UniProtKB-UniRule"/>
</dbReference>
<dbReference type="OrthoDB" id="9802811at2"/>
<evidence type="ECO:0000313" key="5">
    <source>
        <dbReference type="Proteomes" id="UP000030598"/>
    </source>
</evidence>
<dbReference type="Pfam" id="PF02769">
    <property type="entry name" value="AIRS_C"/>
    <property type="match status" value="1"/>
</dbReference>
<keyword evidence="1" id="KW-0784">Thiamine biosynthesis</keyword>
<feature type="binding site" evidence="1">
    <location>
        <position position="124"/>
    </location>
    <ligand>
        <name>Mg(2+)</name>
        <dbReference type="ChEBI" id="CHEBI:18420"/>
        <label>1</label>
    </ligand>
</feature>
<feature type="domain" description="PurM-like N-terminal" evidence="2">
    <location>
        <begin position="29"/>
        <end position="140"/>
    </location>
</feature>
<feature type="binding site" evidence="1">
    <location>
        <position position="325"/>
    </location>
    <ligand>
        <name>substrate</name>
    </ligand>
</feature>
<dbReference type="GO" id="GO:0009228">
    <property type="term" value="P:thiamine biosynthetic process"/>
    <property type="evidence" value="ECO:0007669"/>
    <property type="project" value="UniProtKB-KW"/>
</dbReference>
<dbReference type="CDD" id="cd02194">
    <property type="entry name" value="ThiL"/>
    <property type="match status" value="1"/>
</dbReference>
<keyword evidence="1" id="KW-0067">ATP-binding</keyword>
<accession>A0A0A1ZJ35</accession>
<feature type="binding site" evidence="1">
    <location>
        <position position="225"/>
    </location>
    <ligand>
        <name>Mg(2+)</name>
        <dbReference type="ChEBI" id="CHEBI:18420"/>
        <label>3</label>
    </ligand>
</feature>
<dbReference type="Gene3D" id="3.90.650.10">
    <property type="entry name" value="PurM-like C-terminal domain"/>
    <property type="match status" value="1"/>
</dbReference>
<dbReference type="NCBIfam" id="TIGR01379">
    <property type="entry name" value="thiL"/>
    <property type="match status" value="1"/>
</dbReference>
<feature type="binding site" evidence="1">
    <location>
        <position position="75"/>
    </location>
    <ligand>
        <name>Mg(2+)</name>
        <dbReference type="ChEBI" id="CHEBI:18420"/>
        <label>2</label>
    </ligand>
</feature>
<sequence>MHKEILEDIGEKELINRLGKFMPKNQILDDCALIKTKNKNLLVNTDSLVENVHFNDITICPQDLGWKAVVSNISDLLSSGSKKTIGITISLVLPARTEWFWVEDLYRGINKALKKYGGIILGGDCSKGNQKAISITAFGIQGELELRRDACKPGDVILTTGIHGLSKLGFLIKNKINLDNDISLKKRLINKSIEHFCRPKVYPNFLKNLIKTRSNKKIKRIGCTDSSDGLFQALQDLASASKCKAIINYEKIPKDKDWPTGDKWDEYYFFGGEDYELVFSLPKKWAKNLSKLDKDINEIGYFADGEPSIEFIDDKKDALLKNTPFKHF</sequence>
<dbReference type="Gene3D" id="3.30.1330.10">
    <property type="entry name" value="PurM-like, N-terminal domain"/>
    <property type="match status" value="1"/>
</dbReference>
<feature type="binding site" evidence="1">
    <location>
        <position position="148"/>
    </location>
    <ligand>
        <name>ATP</name>
        <dbReference type="ChEBI" id="CHEBI:30616"/>
    </ligand>
</feature>
<feature type="binding site" evidence="1">
    <location>
        <position position="46"/>
    </location>
    <ligand>
        <name>Mg(2+)</name>
        <dbReference type="ChEBI" id="CHEBI:18420"/>
        <label>1</label>
    </ligand>
</feature>
<dbReference type="InterPro" id="IPR006283">
    <property type="entry name" value="ThiL-like"/>
</dbReference>
<evidence type="ECO:0000313" key="4">
    <source>
        <dbReference type="EMBL" id="KGF88254.1"/>
    </source>
</evidence>
<dbReference type="PIRSF" id="PIRSF005303">
    <property type="entry name" value="Thiam_monoph_kin"/>
    <property type="match status" value="1"/>
</dbReference>
<dbReference type="EC" id="2.7.4.16" evidence="1"/>
<evidence type="ECO:0000259" key="3">
    <source>
        <dbReference type="Pfam" id="PF02769"/>
    </source>
</evidence>
<feature type="binding site" evidence="1">
    <location>
        <position position="45"/>
    </location>
    <ligand>
        <name>Mg(2+)</name>
        <dbReference type="ChEBI" id="CHEBI:18420"/>
        <label>1</label>
    </ligand>
</feature>
<feature type="binding site" evidence="1">
    <location>
        <position position="227"/>
    </location>
    <ligand>
        <name>ATP</name>
        <dbReference type="ChEBI" id="CHEBI:30616"/>
    </ligand>
</feature>
<dbReference type="InterPro" id="IPR036676">
    <property type="entry name" value="PurM-like_C_sf"/>
</dbReference>
<dbReference type="SUPFAM" id="SSF55326">
    <property type="entry name" value="PurM N-terminal domain-like"/>
    <property type="match status" value="1"/>
</dbReference>
<dbReference type="PANTHER" id="PTHR30270">
    <property type="entry name" value="THIAMINE-MONOPHOSPHATE KINASE"/>
    <property type="match status" value="1"/>
</dbReference>
<dbReference type="RefSeq" id="WP_032523815.1">
    <property type="nucleotide sequence ID" value="NZ_CP138934.1"/>
</dbReference>
<dbReference type="InterPro" id="IPR016188">
    <property type="entry name" value="PurM-like_N"/>
</dbReference>
<dbReference type="STRING" id="59925.EU91_0185"/>
<feature type="domain" description="PurM-like C-terminal" evidence="3">
    <location>
        <begin position="152"/>
        <end position="305"/>
    </location>
</feature>
<dbReference type="HAMAP" id="MF_02128">
    <property type="entry name" value="TMP_kinase"/>
    <property type="match status" value="1"/>
</dbReference>
<keyword evidence="1" id="KW-0479">Metal-binding</keyword>
<keyword evidence="1 4" id="KW-0808">Transferase</keyword>
<feature type="binding site" evidence="1">
    <location>
        <position position="75"/>
    </location>
    <ligand>
        <name>Mg(2+)</name>
        <dbReference type="ChEBI" id="CHEBI:18420"/>
        <label>4</label>
    </ligand>
</feature>
<comment type="miscellaneous">
    <text evidence="1">Reaction mechanism of ThiL seems to utilize a direct, inline transfer of the gamma-phosphate of ATP to TMP rather than a phosphorylated enzyme intermediate.</text>
</comment>
<keyword evidence="1" id="KW-0547">Nucleotide-binding</keyword>
<dbReference type="EMBL" id="JNAH01000003">
    <property type="protein sequence ID" value="KGF88254.1"/>
    <property type="molecule type" value="Genomic_DNA"/>
</dbReference>
<dbReference type="Pfam" id="PF00586">
    <property type="entry name" value="AIRS"/>
    <property type="match status" value="1"/>
</dbReference>
<dbReference type="GO" id="GO:0009030">
    <property type="term" value="F:thiamine-phosphate kinase activity"/>
    <property type="evidence" value="ECO:0007669"/>
    <property type="project" value="UniProtKB-UniRule"/>
</dbReference>
<comment type="caution">
    <text evidence="4">The sequence shown here is derived from an EMBL/GenBank/DDBJ whole genome shotgun (WGS) entry which is preliminary data.</text>
</comment>
<protein>
    <recommendedName>
        <fullName evidence="1">Thiamine-monophosphate kinase</fullName>
        <shortName evidence="1">TMP kinase</shortName>
        <shortName evidence="1">Thiamine-phosphate kinase</shortName>
        <ecNumber evidence="1">2.7.4.16</ecNumber>
    </recommendedName>
</protein>
<dbReference type="Proteomes" id="UP000030598">
    <property type="component" value="Unassembled WGS sequence"/>
</dbReference>
<dbReference type="InterPro" id="IPR010918">
    <property type="entry name" value="PurM-like_C_dom"/>
</dbReference>
<comment type="caution">
    <text evidence="1">Lacks conserved residue(s) required for the propagation of feature annotation.</text>
</comment>
<gene>
    <name evidence="1" type="primary">thiL</name>
    <name evidence="4" type="ORF">EU91_0185</name>
</gene>
<dbReference type="PANTHER" id="PTHR30270:SF0">
    <property type="entry name" value="THIAMINE-MONOPHOSPHATE KINASE"/>
    <property type="match status" value="1"/>
</dbReference>